<dbReference type="EMBL" id="JACQCR010000063">
    <property type="protein sequence ID" value="MBI3631232.1"/>
    <property type="molecule type" value="Genomic_DNA"/>
</dbReference>
<protein>
    <submittedName>
        <fullName evidence="2">Uncharacterized protein</fullName>
    </submittedName>
</protein>
<evidence type="ECO:0000313" key="2">
    <source>
        <dbReference type="EMBL" id="MBI3631232.1"/>
    </source>
</evidence>
<name>A0A932QYN6_9BACT</name>
<proteinExistence type="predicted"/>
<evidence type="ECO:0000313" key="3">
    <source>
        <dbReference type="Proteomes" id="UP000753196"/>
    </source>
</evidence>
<dbReference type="Proteomes" id="UP000753196">
    <property type="component" value="Unassembled WGS sequence"/>
</dbReference>
<organism evidence="2 3">
    <name type="scientific">Candidatus Sungiibacteriota bacterium</name>
    <dbReference type="NCBI Taxonomy" id="2750080"/>
    <lineage>
        <taxon>Bacteria</taxon>
        <taxon>Candidatus Sungiibacteriota</taxon>
    </lineage>
</organism>
<sequence>MNHRSDRGFVALISAIIISAVLLLVIAASGLIAFYSRFNILDFELKERSNAAADACVDEALLQIAQDPSYIGGTSISLSPLDKCWIGTVTGSGQETFKVQATSSDTAVTNLQVTFDTSNFSVVSWQEIPTF</sequence>
<keyword evidence="1" id="KW-1133">Transmembrane helix</keyword>
<reference evidence="2" key="1">
    <citation type="submission" date="2020-07" db="EMBL/GenBank/DDBJ databases">
        <title>Huge and variable diversity of episymbiotic CPR bacteria and DPANN archaea in groundwater ecosystems.</title>
        <authorList>
            <person name="He C.Y."/>
            <person name="Keren R."/>
            <person name="Whittaker M."/>
            <person name="Farag I.F."/>
            <person name="Doudna J."/>
            <person name="Cate J.H.D."/>
            <person name="Banfield J.F."/>
        </authorList>
    </citation>
    <scope>NUCLEOTIDE SEQUENCE</scope>
    <source>
        <strain evidence="2">NC_groundwater_973_Pr1_S-0.2um_54_13</strain>
    </source>
</reference>
<keyword evidence="1" id="KW-0472">Membrane</keyword>
<accession>A0A932QYN6</accession>
<gene>
    <name evidence="2" type="ORF">HY221_02745</name>
</gene>
<evidence type="ECO:0000256" key="1">
    <source>
        <dbReference type="SAM" id="Phobius"/>
    </source>
</evidence>
<feature type="transmembrane region" description="Helical" evidence="1">
    <location>
        <begin position="9"/>
        <end position="35"/>
    </location>
</feature>
<comment type="caution">
    <text evidence="2">The sequence shown here is derived from an EMBL/GenBank/DDBJ whole genome shotgun (WGS) entry which is preliminary data.</text>
</comment>
<keyword evidence="1" id="KW-0812">Transmembrane</keyword>
<dbReference type="AlphaFoldDB" id="A0A932QYN6"/>